<accession>W4LSE1</accession>
<dbReference type="GO" id="GO:0005737">
    <property type="term" value="C:cytoplasm"/>
    <property type="evidence" value="ECO:0007669"/>
    <property type="project" value="TreeGrafter"/>
</dbReference>
<dbReference type="AlphaFoldDB" id="W4LSE1"/>
<comment type="catalytic activity">
    <reaction evidence="1">
        <text>Hydrolysis of alkylated DNA, releasing 3-methyladenine, 3-methylguanine, 7-methylguanine and 7-methyladenine.</text>
        <dbReference type="EC" id="3.2.2.21"/>
    </reaction>
</comment>
<sequence length="337" mass="36976">MNASRCPWCVVVIGLSSNGESGFYWVSKSISYHDMKASHHLHRFSVTLPGPLDIPRSFDVFRRSGDDRIDRWDGHVLVRTTRIDGQIVPYSCHMTGDIDTPSMSVTVAQGTPVVAIDAVVRHMFVTAPAALETLMSHDPQIAELETRFRGLRPVLQAEPFTAIVRSITAQQVNLKWAATTRRRLAEGYGRRYALGSHEVIALEPERLAAASVEDLRALQFTTRKSEYLIGLAQAVVDGALDLKTLQQATDAEVIERLTALRGLGRWTAEWFLARALGRPRVVAGDLGVRKAIGAIYLQGRMPSETEVRDCTAHWGAAAGVAQQLVLQTLVGKNAGGD</sequence>
<dbReference type="Proteomes" id="UP000019140">
    <property type="component" value="Unassembled WGS sequence"/>
</dbReference>
<dbReference type="FunFam" id="1.10.340.30:FF:000004">
    <property type="entry name" value="DNA-3-methyladenine glycosylase II"/>
    <property type="match status" value="1"/>
</dbReference>
<dbReference type="EMBL" id="AZHX01001705">
    <property type="protein sequence ID" value="ETX00676.1"/>
    <property type="molecule type" value="Genomic_DNA"/>
</dbReference>
<gene>
    <name evidence="7" type="ORF">ETSY2_38645</name>
</gene>
<evidence type="ECO:0000256" key="1">
    <source>
        <dbReference type="ARBA" id="ARBA00000086"/>
    </source>
</evidence>
<protein>
    <recommendedName>
        <fullName evidence="3">DNA-3-methyladenine glycosylase II</fullName>
        <ecNumber evidence="3">3.2.2.21</ecNumber>
    </recommendedName>
</protein>
<dbReference type="InterPro" id="IPR023170">
    <property type="entry name" value="HhH_base_excis_C"/>
</dbReference>
<dbReference type="SMART" id="SM00478">
    <property type="entry name" value="ENDO3c"/>
    <property type="match status" value="1"/>
</dbReference>
<dbReference type="EC" id="3.2.2.21" evidence="3"/>
<dbReference type="SUPFAM" id="SSF48150">
    <property type="entry name" value="DNA-glycosylase"/>
    <property type="match status" value="1"/>
</dbReference>
<keyword evidence="4" id="KW-0227">DNA damage</keyword>
<keyword evidence="5" id="KW-0234">DNA repair</keyword>
<proteinExistence type="inferred from homology"/>
<dbReference type="Gene3D" id="1.10.340.30">
    <property type="entry name" value="Hypothetical protein, domain 2"/>
    <property type="match status" value="1"/>
</dbReference>
<comment type="similarity">
    <text evidence="2">Belongs to the alkylbase DNA glycosidase AlkA family.</text>
</comment>
<evidence type="ECO:0000256" key="4">
    <source>
        <dbReference type="ARBA" id="ARBA00022763"/>
    </source>
</evidence>
<dbReference type="GO" id="GO:0006285">
    <property type="term" value="P:base-excision repair, AP site formation"/>
    <property type="evidence" value="ECO:0007669"/>
    <property type="project" value="TreeGrafter"/>
</dbReference>
<organism evidence="7 8">
    <name type="scientific">Candidatus Entotheonella gemina</name>
    <dbReference type="NCBI Taxonomy" id="1429439"/>
    <lineage>
        <taxon>Bacteria</taxon>
        <taxon>Pseudomonadati</taxon>
        <taxon>Nitrospinota/Tectimicrobiota group</taxon>
        <taxon>Candidatus Tectimicrobiota</taxon>
        <taxon>Candidatus Entotheonellia</taxon>
        <taxon>Candidatus Entotheonellales</taxon>
        <taxon>Candidatus Entotheonellaceae</taxon>
        <taxon>Candidatus Entotheonella</taxon>
    </lineage>
</organism>
<dbReference type="HOGENOM" id="CLU_000445_72_3_7"/>
<dbReference type="CDD" id="cd00056">
    <property type="entry name" value="ENDO3c"/>
    <property type="match status" value="1"/>
</dbReference>
<evidence type="ECO:0000259" key="6">
    <source>
        <dbReference type="SMART" id="SM00478"/>
    </source>
</evidence>
<evidence type="ECO:0000256" key="2">
    <source>
        <dbReference type="ARBA" id="ARBA00010817"/>
    </source>
</evidence>
<name>W4LSE1_9BACT</name>
<reference evidence="7 8" key="1">
    <citation type="journal article" date="2014" name="Nature">
        <title>An environmental bacterial taxon with a large and distinct metabolic repertoire.</title>
        <authorList>
            <person name="Wilson M.C."/>
            <person name="Mori T."/>
            <person name="Ruckert C."/>
            <person name="Uria A.R."/>
            <person name="Helf M.J."/>
            <person name="Takada K."/>
            <person name="Gernert C."/>
            <person name="Steffens U.A."/>
            <person name="Heycke N."/>
            <person name="Schmitt S."/>
            <person name="Rinke C."/>
            <person name="Helfrich E.J."/>
            <person name="Brachmann A.O."/>
            <person name="Gurgui C."/>
            <person name="Wakimoto T."/>
            <person name="Kracht M."/>
            <person name="Crusemann M."/>
            <person name="Hentschel U."/>
            <person name="Abe I."/>
            <person name="Matsunaga S."/>
            <person name="Kalinowski J."/>
            <person name="Takeyama H."/>
            <person name="Piel J."/>
        </authorList>
    </citation>
    <scope>NUCLEOTIDE SEQUENCE [LARGE SCALE GENOMIC DNA]</scope>
    <source>
        <strain evidence="8">TSY2</strain>
    </source>
</reference>
<evidence type="ECO:0000313" key="7">
    <source>
        <dbReference type="EMBL" id="ETX00676.1"/>
    </source>
</evidence>
<dbReference type="GO" id="GO:0006307">
    <property type="term" value="P:DNA alkylation repair"/>
    <property type="evidence" value="ECO:0007669"/>
    <property type="project" value="TreeGrafter"/>
</dbReference>
<dbReference type="GO" id="GO:0032131">
    <property type="term" value="F:alkylated DNA binding"/>
    <property type="evidence" value="ECO:0007669"/>
    <property type="project" value="TreeGrafter"/>
</dbReference>
<feature type="domain" description="HhH-GPD" evidence="6">
    <location>
        <begin position="168"/>
        <end position="330"/>
    </location>
</feature>
<evidence type="ECO:0000256" key="5">
    <source>
        <dbReference type="ARBA" id="ARBA00023204"/>
    </source>
</evidence>
<dbReference type="GO" id="GO:0008725">
    <property type="term" value="F:DNA-3-methyladenine glycosylase activity"/>
    <property type="evidence" value="ECO:0007669"/>
    <property type="project" value="TreeGrafter"/>
</dbReference>
<dbReference type="GO" id="GO:0032993">
    <property type="term" value="C:protein-DNA complex"/>
    <property type="evidence" value="ECO:0007669"/>
    <property type="project" value="TreeGrafter"/>
</dbReference>
<evidence type="ECO:0000313" key="8">
    <source>
        <dbReference type="Proteomes" id="UP000019140"/>
    </source>
</evidence>
<comment type="caution">
    <text evidence="7">The sequence shown here is derived from an EMBL/GenBank/DDBJ whole genome shotgun (WGS) entry which is preliminary data.</text>
</comment>
<dbReference type="Gene3D" id="1.10.1670.10">
    <property type="entry name" value="Helix-hairpin-Helix base-excision DNA repair enzymes (C-terminal)"/>
    <property type="match status" value="1"/>
</dbReference>
<dbReference type="GO" id="GO:0043916">
    <property type="term" value="F:DNA-7-methylguanine glycosylase activity"/>
    <property type="evidence" value="ECO:0007669"/>
    <property type="project" value="TreeGrafter"/>
</dbReference>
<evidence type="ECO:0000256" key="3">
    <source>
        <dbReference type="ARBA" id="ARBA00012000"/>
    </source>
</evidence>
<dbReference type="InterPro" id="IPR003265">
    <property type="entry name" value="HhH-GPD_domain"/>
</dbReference>
<keyword evidence="8" id="KW-1185">Reference proteome</keyword>
<dbReference type="Pfam" id="PF00730">
    <property type="entry name" value="HhH-GPD"/>
    <property type="match status" value="1"/>
</dbReference>
<dbReference type="PANTHER" id="PTHR43003:SF5">
    <property type="entry name" value="DNA-3-METHYLADENINE GLYCOSYLASE"/>
    <property type="match status" value="1"/>
</dbReference>
<dbReference type="InterPro" id="IPR051912">
    <property type="entry name" value="Alkylbase_DNA_Glycosylase/TA"/>
</dbReference>
<dbReference type="PANTHER" id="PTHR43003">
    <property type="entry name" value="DNA-3-METHYLADENINE GLYCOSYLASE"/>
    <property type="match status" value="1"/>
</dbReference>
<dbReference type="InterPro" id="IPR011257">
    <property type="entry name" value="DNA_glycosylase"/>
</dbReference>